<accession>A0A9D1KD10</accession>
<sequence>MKRNFEEALRHRRSYYAIGNESPVSPDVVKKILDDALTYVPSAFNTQSTRLVLLIDDAHRRFWNITKETLREIVPPESFKKTEQKIDKSFAAGCGTVLFFEDSEVIEQMQKSFPTYAERFPIWSQQTAAMHQLAVWTMLEDVGFGASLQHYNPLVDEAVRKEWGLPQTWLLNAQMPFGNPLQEPGEKEVSPLDYRLKIFR</sequence>
<dbReference type="SUPFAM" id="SSF55469">
    <property type="entry name" value="FMN-dependent nitroreductase-like"/>
    <property type="match status" value="1"/>
</dbReference>
<evidence type="ECO:0000256" key="2">
    <source>
        <dbReference type="ARBA" id="ARBA00022490"/>
    </source>
</evidence>
<gene>
    <name evidence="5" type="ORF">IAD06_08080</name>
</gene>
<feature type="domain" description="Nitroreductase" evidence="4">
    <location>
        <begin position="9"/>
        <end position="178"/>
    </location>
</feature>
<protein>
    <submittedName>
        <fullName evidence="5">Nitroreductase family protein</fullName>
    </submittedName>
</protein>
<keyword evidence="2" id="KW-0963">Cytoplasm</keyword>
<dbReference type="GO" id="GO:0034599">
    <property type="term" value="P:cellular response to oxidative stress"/>
    <property type="evidence" value="ECO:0007669"/>
    <property type="project" value="InterPro"/>
</dbReference>
<keyword evidence="3" id="KW-0560">Oxidoreductase</keyword>
<evidence type="ECO:0000313" key="5">
    <source>
        <dbReference type="EMBL" id="HIT39973.1"/>
    </source>
</evidence>
<name>A0A9D1KD10_9BACT</name>
<dbReference type="InterPro" id="IPR000415">
    <property type="entry name" value="Nitroreductase-like"/>
</dbReference>
<evidence type="ECO:0000256" key="3">
    <source>
        <dbReference type="ARBA" id="ARBA00023002"/>
    </source>
</evidence>
<dbReference type="PANTHER" id="PTHR43035">
    <property type="entry name" value="FATTY ACID REPRESSION MUTANT PROTEIN 2-RELATED"/>
    <property type="match status" value="1"/>
</dbReference>
<evidence type="ECO:0000256" key="1">
    <source>
        <dbReference type="ARBA" id="ARBA00004496"/>
    </source>
</evidence>
<reference evidence="5" key="1">
    <citation type="submission" date="2020-10" db="EMBL/GenBank/DDBJ databases">
        <authorList>
            <person name="Gilroy R."/>
        </authorList>
    </citation>
    <scope>NUCLEOTIDE SEQUENCE</scope>
    <source>
        <strain evidence="5">21143</strain>
    </source>
</reference>
<proteinExistence type="predicted"/>
<dbReference type="AlphaFoldDB" id="A0A9D1KD10"/>
<dbReference type="Gene3D" id="3.40.109.10">
    <property type="entry name" value="NADH Oxidase"/>
    <property type="match status" value="1"/>
</dbReference>
<dbReference type="FunFam" id="3.40.109.10:FF:000001">
    <property type="entry name" value="Nitroreductase family"/>
    <property type="match status" value="1"/>
</dbReference>
<comment type="subcellular location">
    <subcellularLocation>
        <location evidence="1">Cytoplasm</location>
    </subcellularLocation>
</comment>
<dbReference type="CDD" id="cd02140">
    <property type="entry name" value="Frm2-like"/>
    <property type="match status" value="1"/>
</dbReference>
<dbReference type="EMBL" id="DVKT01000061">
    <property type="protein sequence ID" value="HIT39973.1"/>
    <property type="molecule type" value="Genomic_DNA"/>
</dbReference>
<reference evidence="5" key="2">
    <citation type="journal article" date="2021" name="PeerJ">
        <title>Extensive microbial diversity within the chicken gut microbiome revealed by metagenomics and culture.</title>
        <authorList>
            <person name="Gilroy R."/>
            <person name="Ravi A."/>
            <person name="Getino M."/>
            <person name="Pursley I."/>
            <person name="Horton D.L."/>
            <person name="Alikhan N.F."/>
            <person name="Baker D."/>
            <person name="Gharbi K."/>
            <person name="Hall N."/>
            <person name="Watson M."/>
            <person name="Adriaenssens E.M."/>
            <person name="Foster-Nyarko E."/>
            <person name="Jarju S."/>
            <person name="Secka A."/>
            <person name="Antonio M."/>
            <person name="Oren A."/>
            <person name="Chaudhuri R.R."/>
            <person name="La Ragione R."/>
            <person name="Hildebrand F."/>
            <person name="Pallen M.J."/>
        </authorList>
    </citation>
    <scope>NUCLEOTIDE SEQUENCE</scope>
    <source>
        <strain evidence="5">21143</strain>
    </source>
</reference>
<evidence type="ECO:0000259" key="4">
    <source>
        <dbReference type="Pfam" id="PF00881"/>
    </source>
</evidence>
<dbReference type="Proteomes" id="UP000886722">
    <property type="component" value="Unassembled WGS sequence"/>
</dbReference>
<dbReference type="GO" id="GO:0016491">
    <property type="term" value="F:oxidoreductase activity"/>
    <property type="evidence" value="ECO:0007669"/>
    <property type="project" value="UniProtKB-KW"/>
</dbReference>
<dbReference type="InterPro" id="IPR029479">
    <property type="entry name" value="Nitroreductase"/>
</dbReference>
<organism evidence="5 6">
    <name type="scientific">Candidatus Caccoplasma intestinavium</name>
    <dbReference type="NCBI Taxonomy" id="2840716"/>
    <lineage>
        <taxon>Bacteria</taxon>
        <taxon>Pseudomonadati</taxon>
        <taxon>Bacteroidota</taxon>
        <taxon>Bacteroidia</taxon>
        <taxon>Bacteroidales</taxon>
        <taxon>Bacteroidaceae</taxon>
        <taxon>Bacteroidaceae incertae sedis</taxon>
        <taxon>Candidatus Caccoplasma</taxon>
    </lineage>
</organism>
<dbReference type="InterPro" id="IPR033877">
    <property type="entry name" value="Frm2/Hbn1"/>
</dbReference>
<dbReference type="PANTHER" id="PTHR43035:SF1">
    <property type="entry name" value="FATTY ACID REPRESSION MUTANT PROTEIN 2-RELATED"/>
    <property type="match status" value="1"/>
</dbReference>
<evidence type="ECO:0000313" key="6">
    <source>
        <dbReference type="Proteomes" id="UP000886722"/>
    </source>
</evidence>
<comment type="caution">
    <text evidence="5">The sequence shown here is derived from an EMBL/GenBank/DDBJ whole genome shotgun (WGS) entry which is preliminary data.</text>
</comment>
<dbReference type="GO" id="GO:0005737">
    <property type="term" value="C:cytoplasm"/>
    <property type="evidence" value="ECO:0007669"/>
    <property type="project" value="UniProtKB-SubCell"/>
</dbReference>
<dbReference type="Pfam" id="PF00881">
    <property type="entry name" value="Nitroreductase"/>
    <property type="match status" value="1"/>
</dbReference>